<proteinExistence type="predicted"/>
<evidence type="ECO:0000313" key="2">
    <source>
        <dbReference type="Proteomes" id="UP000179145"/>
    </source>
</evidence>
<organism evidence="1 2">
    <name type="scientific">Kozakia baliensis</name>
    <dbReference type="NCBI Taxonomy" id="153496"/>
    <lineage>
        <taxon>Bacteria</taxon>
        <taxon>Pseudomonadati</taxon>
        <taxon>Pseudomonadota</taxon>
        <taxon>Alphaproteobacteria</taxon>
        <taxon>Acetobacterales</taxon>
        <taxon>Acetobacteraceae</taxon>
        <taxon>Kozakia</taxon>
    </lineage>
</organism>
<accession>A0A1D8UQW6</accession>
<gene>
    <name evidence="1" type="ORF">A0U89_01450</name>
</gene>
<protein>
    <submittedName>
        <fullName evidence="1">Uncharacterized protein</fullName>
    </submittedName>
</protein>
<sequence length="299" mass="35129">MKVYAWDEFAERQLQRLNKAVHDGAVFVSGDETNGALSVPRNVRYAPTSCKAMIESGFSERVEQGSLFWWNADYPHYDFFKKHPDFDYYVFVEYDACVLGDLDAVIAQIRREKIDFAALPIEQDMDKWHWSQIQKDIYPKKDMRASLACISIFSHHALQLLMERRLQMAKTYRGRRWPMAELFLGSEIRKLGLKQTSLQKFGNVEKLSWFPPTLEDDLPDVENGTTFIHPVLDIERYIRSKLQHNKRLISFISPKSHLRKDLDRVGPITYFRLLQAFTKRAKVNLSEQWACMRSRVGHY</sequence>
<dbReference type="AlphaFoldDB" id="A0A1D8UQW6"/>
<keyword evidence="2" id="KW-1185">Reference proteome</keyword>
<reference evidence="1 2" key="1">
    <citation type="journal article" date="2016" name="Microb. Cell Fact.">
        <title>Dissection of exopolysaccharide biosynthesis in Kozakia baliensis.</title>
        <authorList>
            <person name="Brandt J.U."/>
            <person name="Jakob F."/>
            <person name="Behr J."/>
            <person name="Geissler A.J."/>
            <person name="Vogel R.F."/>
        </authorList>
    </citation>
    <scope>NUCLEOTIDE SEQUENCE [LARGE SCALE GENOMIC DNA]</scope>
    <source>
        <strain evidence="1 2">DSM 14400</strain>
    </source>
</reference>
<dbReference type="EMBL" id="CP014674">
    <property type="protein sequence ID" value="AOX16021.1"/>
    <property type="molecule type" value="Genomic_DNA"/>
</dbReference>
<dbReference type="Proteomes" id="UP000179145">
    <property type="component" value="Chromosome"/>
</dbReference>
<evidence type="ECO:0000313" key="1">
    <source>
        <dbReference type="EMBL" id="AOX16021.1"/>
    </source>
</evidence>
<name>A0A1D8UQW6_9PROT</name>
<dbReference type="KEGG" id="kba:A0U89_01450"/>